<sequence>MKIKATLLAALTALTVLLTGCGNDHDKAIGLYKYDNKFTGSERIAEIKKDGDTYLFIENVLNNTDAMALRESDEGLSYQDTPLKLSEDGNTLYFGPINGTRITSEDLKAKLAAIEKDEKICKELRAEVIANQSLKKDEWNEYVKEVSKKIPEDCRINEASMAW</sequence>
<proteinExistence type="predicted"/>
<keyword evidence="1" id="KW-0732">Signal</keyword>
<name>A0A1N6W6J8_AQUAC</name>
<feature type="chain" id="PRO_5012071406" description="Lipoprotein" evidence="1">
    <location>
        <begin position="19"/>
        <end position="163"/>
    </location>
</feature>
<evidence type="ECO:0008006" key="4">
    <source>
        <dbReference type="Google" id="ProtNLM"/>
    </source>
</evidence>
<dbReference type="EMBL" id="FTMP01000009">
    <property type="protein sequence ID" value="SIQ85602.1"/>
    <property type="molecule type" value="Genomic_DNA"/>
</dbReference>
<reference evidence="2 3" key="1">
    <citation type="submission" date="2017-01" db="EMBL/GenBank/DDBJ databases">
        <authorList>
            <person name="Mah S.A."/>
            <person name="Swanson W.J."/>
            <person name="Moy G.W."/>
            <person name="Vacquier V.D."/>
        </authorList>
    </citation>
    <scope>NUCLEOTIDE SEQUENCE [LARGE SCALE GENOMIC DNA]</scope>
    <source>
        <strain evidence="2 3">RU36E</strain>
    </source>
</reference>
<evidence type="ECO:0000313" key="2">
    <source>
        <dbReference type="EMBL" id="SIQ85602.1"/>
    </source>
</evidence>
<feature type="signal peptide" evidence="1">
    <location>
        <begin position="1"/>
        <end position="18"/>
    </location>
</feature>
<dbReference type="PROSITE" id="PS51257">
    <property type="entry name" value="PROKAR_LIPOPROTEIN"/>
    <property type="match status" value="1"/>
</dbReference>
<protein>
    <recommendedName>
        <fullName evidence="4">Lipoprotein</fullName>
    </recommendedName>
</protein>
<evidence type="ECO:0000256" key="1">
    <source>
        <dbReference type="SAM" id="SignalP"/>
    </source>
</evidence>
<dbReference type="Proteomes" id="UP000185841">
    <property type="component" value="Unassembled WGS sequence"/>
</dbReference>
<evidence type="ECO:0000313" key="3">
    <source>
        <dbReference type="Proteomes" id="UP000185841"/>
    </source>
</evidence>
<dbReference type="AlphaFoldDB" id="A0A1N6W6J8"/>
<dbReference type="RefSeq" id="WP_076428506.1">
    <property type="nucleotide sequence ID" value="NZ_FTMP01000009.1"/>
</dbReference>
<accession>A0A1N6W6J8</accession>
<organism evidence="2 3">
    <name type="scientific">Aquipseudomonas alcaligenes</name>
    <name type="common">Pseudomonas alcaligenes</name>
    <dbReference type="NCBI Taxonomy" id="43263"/>
    <lineage>
        <taxon>Bacteria</taxon>
        <taxon>Pseudomonadati</taxon>
        <taxon>Pseudomonadota</taxon>
        <taxon>Gammaproteobacteria</taxon>
        <taxon>Pseudomonadales</taxon>
        <taxon>Pseudomonadaceae</taxon>
        <taxon>Aquipseudomonas</taxon>
    </lineage>
</organism>
<gene>
    <name evidence="2" type="ORF">SAMN05878282_10922</name>
</gene>